<dbReference type="Gene3D" id="3.40.630.30">
    <property type="match status" value="2"/>
</dbReference>
<proteinExistence type="predicted"/>
<reference evidence="3" key="1">
    <citation type="submission" date="2014-01" db="EMBL/GenBank/DDBJ databases">
        <title>The Genome Sequence of Anopheles farauti FAR1 (V2).</title>
        <authorList>
            <consortium name="The Broad Institute Genomics Platform"/>
            <person name="Neafsey D.E."/>
            <person name="Besansky N."/>
            <person name="Howell P."/>
            <person name="Walton C."/>
            <person name="Young S.K."/>
            <person name="Zeng Q."/>
            <person name="Gargeya S."/>
            <person name="Fitzgerald M."/>
            <person name="Haas B."/>
            <person name="Abouelleil A."/>
            <person name="Allen A.W."/>
            <person name="Alvarado L."/>
            <person name="Arachchi H.M."/>
            <person name="Berlin A.M."/>
            <person name="Chapman S.B."/>
            <person name="Gainer-Dewar J."/>
            <person name="Goldberg J."/>
            <person name="Griggs A."/>
            <person name="Gujja S."/>
            <person name="Hansen M."/>
            <person name="Howarth C."/>
            <person name="Imamovic A."/>
            <person name="Ireland A."/>
            <person name="Larimer J."/>
            <person name="McCowan C."/>
            <person name="Murphy C."/>
            <person name="Pearson M."/>
            <person name="Poon T.W."/>
            <person name="Priest M."/>
            <person name="Roberts A."/>
            <person name="Saif S."/>
            <person name="Shea T."/>
            <person name="Sisk P."/>
            <person name="Sykes S."/>
            <person name="Wortman J."/>
            <person name="Nusbaum C."/>
            <person name="Birren B."/>
        </authorList>
    </citation>
    <scope>NUCLEOTIDE SEQUENCE [LARGE SCALE GENOMIC DNA]</scope>
    <source>
        <strain evidence="3">FAR1</strain>
    </source>
</reference>
<dbReference type="SUPFAM" id="SSF55729">
    <property type="entry name" value="Acyl-CoA N-acyltransferases (Nat)"/>
    <property type="match status" value="1"/>
</dbReference>
<keyword evidence="3" id="KW-1185">Reference proteome</keyword>
<feature type="domain" description="N-acetyltransferase" evidence="1">
    <location>
        <begin position="151"/>
        <end position="280"/>
    </location>
</feature>
<dbReference type="InterPro" id="IPR000182">
    <property type="entry name" value="GNAT_dom"/>
</dbReference>
<dbReference type="PANTHER" id="PTHR20958:SF10">
    <property type="entry name" value="GH05617P-RELATED"/>
    <property type="match status" value="1"/>
</dbReference>
<name>A0A182QV71_9DIPT</name>
<dbReference type="Proteomes" id="UP000075886">
    <property type="component" value="Unassembled WGS sequence"/>
</dbReference>
<dbReference type="VEuPathDB" id="VectorBase:AFAF017531"/>
<evidence type="ECO:0000313" key="3">
    <source>
        <dbReference type="Proteomes" id="UP000075886"/>
    </source>
</evidence>
<dbReference type="AlphaFoldDB" id="A0A182QV71"/>
<dbReference type="EMBL" id="AXCN02002069">
    <property type="status" value="NOT_ANNOTATED_CDS"/>
    <property type="molecule type" value="Genomic_DNA"/>
</dbReference>
<dbReference type="GO" id="GO:0016747">
    <property type="term" value="F:acyltransferase activity, transferring groups other than amino-acyl groups"/>
    <property type="evidence" value="ECO:0007669"/>
    <property type="project" value="InterPro"/>
</dbReference>
<dbReference type="InterPro" id="IPR013653">
    <property type="entry name" value="GCN5-like_dom"/>
</dbReference>
<organism evidence="2 3">
    <name type="scientific">Anopheles farauti</name>
    <dbReference type="NCBI Taxonomy" id="69004"/>
    <lineage>
        <taxon>Eukaryota</taxon>
        <taxon>Metazoa</taxon>
        <taxon>Ecdysozoa</taxon>
        <taxon>Arthropoda</taxon>
        <taxon>Hexapoda</taxon>
        <taxon>Insecta</taxon>
        <taxon>Pterygota</taxon>
        <taxon>Neoptera</taxon>
        <taxon>Endopterygota</taxon>
        <taxon>Diptera</taxon>
        <taxon>Nematocera</taxon>
        <taxon>Culicoidea</taxon>
        <taxon>Culicidae</taxon>
        <taxon>Anophelinae</taxon>
        <taxon>Anopheles</taxon>
    </lineage>
</organism>
<sequence>MQNDDDALVRIPASAWEQLRDLYRQDWPRHEIAFNNVQNYIRWIEHDPQISTTLLVYSLNGTWRQNGTYIIVDHTDMFVYTLDTSGETLKRMLHLVDWHHSYLMNMCLYRAPVLEVYRLHRLEIAFDSTDLLYHLPQQVALHLRYDLPDDLTLKRIPPHYAAYIYNQWLNKSVGSKEYFIERLLRWNYSMGLFAEGVHEPLAWCIRTQNGALGLLGVVAQRKGYGSLVIKALARRLAEQGHSTYASVRRTNTASRRLFEKLGFRVVGEASWLKNMKKSSTFDGSELRKAIKG</sequence>
<evidence type="ECO:0000313" key="2">
    <source>
        <dbReference type="EnsemblMetazoa" id="AFAF017531-PA"/>
    </source>
</evidence>
<dbReference type="Pfam" id="PF08445">
    <property type="entry name" value="FR47"/>
    <property type="match status" value="1"/>
</dbReference>
<dbReference type="InterPro" id="IPR016181">
    <property type="entry name" value="Acyl_CoA_acyltransferase"/>
</dbReference>
<reference evidence="2" key="2">
    <citation type="submission" date="2020-05" db="UniProtKB">
        <authorList>
            <consortium name="EnsemblMetazoa"/>
        </authorList>
    </citation>
    <scope>IDENTIFICATION</scope>
    <source>
        <strain evidence="2">FAR1</strain>
    </source>
</reference>
<dbReference type="PROSITE" id="PS51186">
    <property type="entry name" value="GNAT"/>
    <property type="match status" value="1"/>
</dbReference>
<accession>A0A182QV71</accession>
<dbReference type="InterPro" id="IPR053225">
    <property type="entry name" value="Acyl-CoA_N-acyltransferase"/>
</dbReference>
<dbReference type="EnsemblMetazoa" id="AFAF017531-RA">
    <property type="protein sequence ID" value="AFAF017531-PA"/>
    <property type="gene ID" value="AFAF017531"/>
</dbReference>
<evidence type="ECO:0000259" key="1">
    <source>
        <dbReference type="PROSITE" id="PS51186"/>
    </source>
</evidence>
<dbReference type="PANTHER" id="PTHR20958">
    <property type="entry name" value="GLYCINE N-ACYLTRANSFERASE-LIKE PROTEIN"/>
    <property type="match status" value="1"/>
</dbReference>
<protein>
    <recommendedName>
        <fullName evidence="1">N-acetyltransferase domain-containing protein</fullName>
    </recommendedName>
</protein>